<evidence type="ECO:0000256" key="3">
    <source>
        <dbReference type="ARBA" id="ARBA00023163"/>
    </source>
</evidence>
<dbReference type="InterPro" id="IPR036388">
    <property type="entry name" value="WH-like_DNA-bd_sf"/>
</dbReference>
<organism evidence="5 6">
    <name type="scientific">Neptunicella marina</name>
    <dbReference type="NCBI Taxonomy" id="2125989"/>
    <lineage>
        <taxon>Bacteria</taxon>
        <taxon>Pseudomonadati</taxon>
        <taxon>Pseudomonadota</taxon>
        <taxon>Gammaproteobacteria</taxon>
        <taxon>Alteromonadales</taxon>
        <taxon>Alteromonadaceae</taxon>
        <taxon>Neptunicella</taxon>
    </lineage>
</organism>
<dbReference type="AlphaFoldDB" id="A0A8J6ISM4"/>
<proteinExistence type="predicted"/>
<dbReference type="PRINTS" id="PR00778">
    <property type="entry name" value="HTHARSR"/>
</dbReference>
<dbReference type="Pfam" id="PF01022">
    <property type="entry name" value="HTH_5"/>
    <property type="match status" value="1"/>
</dbReference>
<gene>
    <name evidence="5" type="ORF">H8B19_04425</name>
</gene>
<reference evidence="5" key="2">
    <citation type="submission" date="2020-08" db="EMBL/GenBank/DDBJ databases">
        <authorList>
            <person name="Lai Q."/>
        </authorList>
    </citation>
    <scope>NUCLEOTIDE SEQUENCE</scope>
    <source>
        <strain evidence="5">S27-2</strain>
    </source>
</reference>
<keyword evidence="2" id="KW-0238">DNA-binding</keyword>
<dbReference type="PANTHER" id="PTHR33154:SF28">
    <property type="entry name" value="HTH-TYPE TRANSCRIPTIONAL REGULATOR YGAV-RELATED"/>
    <property type="match status" value="1"/>
</dbReference>
<comment type="caution">
    <text evidence="5">The sequence shown here is derived from an EMBL/GenBank/DDBJ whole genome shotgun (WGS) entry which is preliminary data.</text>
</comment>
<feature type="domain" description="HTH arsR-type" evidence="4">
    <location>
        <begin position="7"/>
        <end position="101"/>
    </location>
</feature>
<dbReference type="InterPro" id="IPR011991">
    <property type="entry name" value="ArsR-like_HTH"/>
</dbReference>
<keyword evidence="3" id="KW-0804">Transcription</keyword>
<evidence type="ECO:0000256" key="1">
    <source>
        <dbReference type="ARBA" id="ARBA00023015"/>
    </source>
</evidence>
<dbReference type="InterPro" id="IPR001845">
    <property type="entry name" value="HTH_ArsR_DNA-bd_dom"/>
</dbReference>
<evidence type="ECO:0000256" key="2">
    <source>
        <dbReference type="ARBA" id="ARBA00023125"/>
    </source>
</evidence>
<keyword evidence="1" id="KW-0805">Transcription regulation</keyword>
<evidence type="ECO:0000313" key="6">
    <source>
        <dbReference type="Proteomes" id="UP000601768"/>
    </source>
</evidence>
<sequence>MSENALLDTEHAAQAAAFLKGLANQHRLLVLCHLIDGEKNVGELLARSELSASALSQHIAVLKEQGFVTFRKEAQSLYYRLADKDIVNFLIPLKQRFCPDE</sequence>
<reference evidence="5" key="1">
    <citation type="journal article" date="2018" name="Int. J. Syst. Evol. Microbiol.">
        <title>Neptunicella marina gen. nov., sp. nov., isolated from surface seawater.</title>
        <authorList>
            <person name="Liu X."/>
            <person name="Lai Q."/>
            <person name="Du Y."/>
            <person name="Zhang X."/>
            <person name="Liu Z."/>
            <person name="Sun F."/>
            <person name="Shao Z."/>
        </authorList>
    </citation>
    <scope>NUCLEOTIDE SEQUENCE</scope>
    <source>
        <strain evidence="5">S27-2</strain>
    </source>
</reference>
<name>A0A8J6ISM4_9ALTE</name>
<dbReference type="PROSITE" id="PS50987">
    <property type="entry name" value="HTH_ARSR_2"/>
    <property type="match status" value="1"/>
</dbReference>
<dbReference type="CDD" id="cd00090">
    <property type="entry name" value="HTH_ARSR"/>
    <property type="match status" value="1"/>
</dbReference>
<dbReference type="NCBIfam" id="NF033788">
    <property type="entry name" value="HTH_metalloreg"/>
    <property type="match status" value="1"/>
</dbReference>
<dbReference type="PANTHER" id="PTHR33154">
    <property type="entry name" value="TRANSCRIPTIONAL REGULATOR, ARSR FAMILY"/>
    <property type="match status" value="1"/>
</dbReference>
<dbReference type="Proteomes" id="UP000601768">
    <property type="component" value="Unassembled WGS sequence"/>
</dbReference>
<accession>A0A8J6ISM4</accession>
<dbReference type="SMART" id="SM00418">
    <property type="entry name" value="HTH_ARSR"/>
    <property type="match status" value="1"/>
</dbReference>
<dbReference type="InterPro" id="IPR051081">
    <property type="entry name" value="HTH_MetalResp_TranReg"/>
</dbReference>
<protein>
    <submittedName>
        <fullName evidence="5">Helix-turn-helix transcriptional regulator</fullName>
    </submittedName>
</protein>
<dbReference type="GO" id="GO:0003677">
    <property type="term" value="F:DNA binding"/>
    <property type="evidence" value="ECO:0007669"/>
    <property type="project" value="UniProtKB-KW"/>
</dbReference>
<dbReference type="InterPro" id="IPR036390">
    <property type="entry name" value="WH_DNA-bd_sf"/>
</dbReference>
<evidence type="ECO:0000313" key="5">
    <source>
        <dbReference type="EMBL" id="MBC3765107.1"/>
    </source>
</evidence>
<evidence type="ECO:0000259" key="4">
    <source>
        <dbReference type="PROSITE" id="PS50987"/>
    </source>
</evidence>
<keyword evidence="6" id="KW-1185">Reference proteome</keyword>
<dbReference type="Gene3D" id="1.10.10.10">
    <property type="entry name" value="Winged helix-like DNA-binding domain superfamily/Winged helix DNA-binding domain"/>
    <property type="match status" value="1"/>
</dbReference>
<dbReference type="GO" id="GO:0003700">
    <property type="term" value="F:DNA-binding transcription factor activity"/>
    <property type="evidence" value="ECO:0007669"/>
    <property type="project" value="InterPro"/>
</dbReference>
<dbReference type="EMBL" id="JACNEP010000002">
    <property type="protein sequence ID" value="MBC3765107.1"/>
    <property type="molecule type" value="Genomic_DNA"/>
</dbReference>
<dbReference type="SUPFAM" id="SSF46785">
    <property type="entry name" value="Winged helix' DNA-binding domain"/>
    <property type="match status" value="1"/>
</dbReference>
<dbReference type="RefSeq" id="WP_186505563.1">
    <property type="nucleotide sequence ID" value="NZ_JACNEP010000002.1"/>
</dbReference>